<feature type="transmembrane region" description="Helical" evidence="1">
    <location>
        <begin position="71"/>
        <end position="91"/>
    </location>
</feature>
<dbReference type="AlphaFoldDB" id="A0A5C8ZYU6"/>
<evidence type="ECO:0000256" key="1">
    <source>
        <dbReference type="SAM" id="Phobius"/>
    </source>
</evidence>
<evidence type="ECO:0000313" key="4">
    <source>
        <dbReference type="Proteomes" id="UP000321039"/>
    </source>
</evidence>
<feature type="transmembrane region" description="Helical" evidence="1">
    <location>
        <begin position="7"/>
        <end position="27"/>
    </location>
</feature>
<reference evidence="3 4" key="1">
    <citation type="submission" date="2019-08" db="EMBL/GenBank/DDBJ databases">
        <title>Parahaliea maris sp. nov., isolated from the surface seawater.</title>
        <authorList>
            <person name="Liu Y."/>
        </authorList>
    </citation>
    <scope>NUCLEOTIDE SEQUENCE [LARGE SCALE GENOMIC DNA]</scope>
    <source>
        <strain evidence="3 4">HSLHS9</strain>
    </source>
</reference>
<dbReference type="PANTHER" id="PTHR35797:SF1">
    <property type="entry name" value="PROTEASE"/>
    <property type="match status" value="1"/>
</dbReference>
<evidence type="ECO:0000259" key="2">
    <source>
        <dbReference type="Pfam" id="PF02517"/>
    </source>
</evidence>
<feature type="transmembrane region" description="Helical" evidence="1">
    <location>
        <begin position="216"/>
        <end position="234"/>
    </location>
</feature>
<dbReference type="RefSeq" id="WP_148068916.1">
    <property type="nucleotide sequence ID" value="NZ_VRZA01000004.1"/>
</dbReference>
<feature type="transmembrane region" description="Helical" evidence="1">
    <location>
        <begin position="246"/>
        <end position="267"/>
    </location>
</feature>
<feature type="transmembrane region" description="Helical" evidence="1">
    <location>
        <begin position="117"/>
        <end position="137"/>
    </location>
</feature>
<dbReference type="InterPro" id="IPR003675">
    <property type="entry name" value="Rce1/LyrA-like_dom"/>
</dbReference>
<keyword evidence="3" id="KW-0378">Hydrolase</keyword>
<keyword evidence="4" id="KW-1185">Reference proteome</keyword>
<accession>A0A5C8ZYU6</accession>
<feature type="domain" description="CAAX prenyl protease 2/Lysostaphin resistance protein A-like" evidence="2">
    <location>
        <begin position="128"/>
        <end position="229"/>
    </location>
</feature>
<protein>
    <submittedName>
        <fullName evidence="3">CPBP family intramembrane metalloprotease</fullName>
    </submittedName>
</protein>
<dbReference type="Proteomes" id="UP000321039">
    <property type="component" value="Unassembled WGS sequence"/>
</dbReference>
<keyword evidence="1" id="KW-0472">Membrane</keyword>
<comment type="caution">
    <text evidence="3">The sequence shown here is derived from an EMBL/GenBank/DDBJ whole genome shotgun (WGS) entry which is preliminary data.</text>
</comment>
<dbReference type="PANTHER" id="PTHR35797">
    <property type="entry name" value="PROTEASE-RELATED"/>
    <property type="match status" value="1"/>
</dbReference>
<dbReference type="GO" id="GO:0008237">
    <property type="term" value="F:metallopeptidase activity"/>
    <property type="evidence" value="ECO:0007669"/>
    <property type="project" value="UniProtKB-KW"/>
</dbReference>
<keyword evidence="1" id="KW-1133">Transmembrane helix</keyword>
<dbReference type="GO" id="GO:0004175">
    <property type="term" value="F:endopeptidase activity"/>
    <property type="evidence" value="ECO:0007669"/>
    <property type="project" value="UniProtKB-ARBA"/>
</dbReference>
<keyword evidence="1" id="KW-0812">Transmembrane</keyword>
<evidence type="ECO:0000313" key="3">
    <source>
        <dbReference type="EMBL" id="TXS92914.1"/>
    </source>
</evidence>
<dbReference type="GO" id="GO:0006508">
    <property type="term" value="P:proteolysis"/>
    <property type="evidence" value="ECO:0007669"/>
    <property type="project" value="UniProtKB-KW"/>
</dbReference>
<organism evidence="3 4">
    <name type="scientific">Parahaliea maris</name>
    <dbReference type="NCBI Taxonomy" id="2716870"/>
    <lineage>
        <taxon>Bacteria</taxon>
        <taxon>Pseudomonadati</taxon>
        <taxon>Pseudomonadota</taxon>
        <taxon>Gammaproteobacteria</taxon>
        <taxon>Cellvibrionales</taxon>
        <taxon>Halieaceae</taxon>
        <taxon>Parahaliea</taxon>
    </lineage>
</organism>
<keyword evidence="3" id="KW-0482">Metalloprotease</keyword>
<gene>
    <name evidence="3" type="ORF">FV139_13205</name>
</gene>
<dbReference type="EMBL" id="VRZA01000004">
    <property type="protein sequence ID" value="TXS92914.1"/>
    <property type="molecule type" value="Genomic_DNA"/>
</dbReference>
<feature type="transmembrane region" description="Helical" evidence="1">
    <location>
        <begin position="33"/>
        <end position="51"/>
    </location>
</feature>
<dbReference type="GO" id="GO:0080120">
    <property type="term" value="P:CAAX-box protein maturation"/>
    <property type="evidence" value="ECO:0007669"/>
    <property type="project" value="UniProtKB-ARBA"/>
</dbReference>
<feature type="transmembrane region" description="Helical" evidence="1">
    <location>
        <begin position="188"/>
        <end position="209"/>
    </location>
</feature>
<keyword evidence="3" id="KW-0645">Protease</keyword>
<dbReference type="Pfam" id="PF02517">
    <property type="entry name" value="Rce1-like"/>
    <property type="match status" value="1"/>
</dbReference>
<sequence length="285" mass="32227">MNSAWRITIAFILLVAGLYPLGVWLLLRFQSASPLMLTVGLATVGACLICGRQLRSLGWRWGDWKYQYQSYLLPLAYVALAYAGIWVFSFGDWYDTGFVEELRTGYMLESWSDESIIALRFVLTGTVSFFLLLPGVLGEEMGWRGLLVPALSQNLGFTQVALLSGVLWSMFHWPLMFLGFYGNAETPLLFQLATFTVCLVSMSFVMTYIRYKTDSLWPAVTFHMSHNVFLQKFFAPMTEANAATVWFADEFGIAVPLVAACFGLVYWQKGNLDFGHIVKADTHMR</sequence>
<name>A0A5C8ZYU6_9GAMM</name>
<proteinExistence type="predicted"/>
<dbReference type="InterPro" id="IPR042150">
    <property type="entry name" value="MmRce1-like"/>
</dbReference>